<dbReference type="SMART" id="SM00454">
    <property type="entry name" value="SAM"/>
    <property type="match status" value="1"/>
</dbReference>
<dbReference type="Gene3D" id="1.10.150.50">
    <property type="entry name" value="Transcription Factor, Ets-1"/>
    <property type="match status" value="1"/>
</dbReference>
<dbReference type="Pfam" id="PF00536">
    <property type="entry name" value="SAM_1"/>
    <property type="match status" value="1"/>
</dbReference>
<comment type="caution">
    <text evidence="4">The sequence shown here is derived from an EMBL/GenBank/DDBJ whole genome shotgun (WGS) entry which is preliminary data.</text>
</comment>
<feature type="compositionally biased region" description="Polar residues" evidence="2">
    <location>
        <begin position="167"/>
        <end position="181"/>
    </location>
</feature>
<dbReference type="CDD" id="cd09487">
    <property type="entry name" value="SAM_superfamily"/>
    <property type="match status" value="1"/>
</dbReference>
<name>A0A9Q0J8G4_9ROSI</name>
<feature type="domain" description="SAM" evidence="3">
    <location>
        <begin position="247"/>
        <end position="307"/>
    </location>
</feature>
<reference evidence="4" key="1">
    <citation type="submission" date="2022-02" db="EMBL/GenBank/DDBJ databases">
        <authorList>
            <person name="Henning P.M."/>
            <person name="McCubbin A.G."/>
            <person name="Shore J.S."/>
        </authorList>
    </citation>
    <scope>NUCLEOTIDE SEQUENCE</scope>
    <source>
        <strain evidence="4">F60SS</strain>
        <tissue evidence="4">Leaves</tissue>
    </source>
</reference>
<organism evidence="4 5">
    <name type="scientific">Turnera subulata</name>
    <dbReference type="NCBI Taxonomy" id="218843"/>
    <lineage>
        <taxon>Eukaryota</taxon>
        <taxon>Viridiplantae</taxon>
        <taxon>Streptophyta</taxon>
        <taxon>Embryophyta</taxon>
        <taxon>Tracheophyta</taxon>
        <taxon>Spermatophyta</taxon>
        <taxon>Magnoliopsida</taxon>
        <taxon>eudicotyledons</taxon>
        <taxon>Gunneridae</taxon>
        <taxon>Pentapetalae</taxon>
        <taxon>rosids</taxon>
        <taxon>fabids</taxon>
        <taxon>Malpighiales</taxon>
        <taxon>Passifloraceae</taxon>
        <taxon>Turnera</taxon>
    </lineage>
</organism>
<dbReference type="PANTHER" id="PTHR10627">
    <property type="entry name" value="SCP160"/>
    <property type="match status" value="1"/>
</dbReference>
<keyword evidence="5" id="KW-1185">Reference proteome</keyword>
<feature type="region of interest" description="Disordered" evidence="2">
    <location>
        <begin position="132"/>
        <end position="239"/>
    </location>
</feature>
<keyword evidence="1" id="KW-0677">Repeat</keyword>
<dbReference type="EMBL" id="JAKUCV010005241">
    <property type="protein sequence ID" value="KAJ4831947.1"/>
    <property type="molecule type" value="Genomic_DNA"/>
</dbReference>
<reference evidence="4" key="2">
    <citation type="journal article" date="2023" name="Plants (Basel)">
        <title>Annotation of the Turnera subulata (Passifloraceae) Draft Genome Reveals the S-Locus Evolved after the Divergence of Turneroideae from Passifloroideae in a Stepwise Manner.</title>
        <authorList>
            <person name="Henning P.M."/>
            <person name="Roalson E.H."/>
            <person name="Mir W."/>
            <person name="McCubbin A.G."/>
            <person name="Shore J.S."/>
        </authorList>
    </citation>
    <scope>NUCLEOTIDE SEQUENCE</scope>
    <source>
        <strain evidence="4">F60SS</strain>
    </source>
</reference>
<evidence type="ECO:0000256" key="1">
    <source>
        <dbReference type="ARBA" id="ARBA00022737"/>
    </source>
</evidence>
<dbReference type="Proteomes" id="UP001141552">
    <property type="component" value="Unassembled WGS sequence"/>
</dbReference>
<evidence type="ECO:0000313" key="4">
    <source>
        <dbReference type="EMBL" id="KAJ4831947.1"/>
    </source>
</evidence>
<dbReference type="SUPFAM" id="SSF47769">
    <property type="entry name" value="SAM/Pointed domain"/>
    <property type="match status" value="1"/>
</dbReference>
<evidence type="ECO:0000313" key="5">
    <source>
        <dbReference type="Proteomes" id="UP001141552"/>
    </source>
</evidence>
<evidence type="ECO:0000259" key="3">
    <source>
        <dbReference type="PROSITE" id="PS50105"/>
    </source>
</evidence>
<accession>A0A9Q0J8G4</accession>
<gene>
    <name evidence="4" type="ORF">Tsubulata_045293</name>
</gene>
<evidence type="ECO:0000256" key="2">
    <source>
        <dbReference type="SAM" id="MobiDB-lite"/>
    </source>
</evidence>
<feature type="compositionally biased region" description="Polar residues" evidence="2">
    <location>
        <begin position="141"/>
        <end position="154"/>
    </location>
</feature>
<feature type="non-terminal residue" evidence="4">
    <location>
        <position position="311"/>
    </location>
</feature>
<dbReference type="PROSITE" id="PS50105">
    <property type="entry name" value="SAM_DOMAIN"/>
    <property type="match status" value="1"/>
</dbReference>
<dbReference type="InterPro" id="IPR013761">
    <property type="entry name" value="SAM/pointed_sf"/>
</dbReference>
<protein>
    <recommendedName>
        <fullName evidence="3">SAM domain-containing protein</fullName>
    </recommendedName>
</protein>
<dbReference type="AlphaFoldDB" id="A0A9Q0J8G4"/>
<dbReference type="OrthoDB" id="539213at2759"/>
<feature type="compositionally biased region" description="Basic and acidic residues" evidence="2">
    <location>
        <begin position="201"/>
        <end position="211"/>
    </location>
</feature>
<dbReference type="PANTHER" id="PTHR10627:SF65">
    <property type="entry name" value="SAM DOMAIN-CONTAINING PROTEIN"/>
    <property type="match status" value="1"/>
</dbReference>
<proteinExistence type="predicted"/>
<sequence>MLLINMNSKRQRRPNVRLGEVGDVSAAFACGFPQKSEQFLGFKSCNDDFLSPDDTEHHPKQSPFDFIVSEAGVCPRNSADLLQNRENNNPNSAKSAFEFVKWEEIDMTKSELNFGNITRKCRVMRRRGRGSNRNYSGFGSVWSTETSPRFSNEDGNGCGMKELVGSKSDTSDQCGPVTSSKDSSDHETQSSTKETCENDDGSPHDMSKQEDFNDTSTDDDACKEGSKLSPTSGHGWDEMEFGGDYVNTVTRWLEEQGFGRYSGIFEMHEVDEEALPLLTLEDLKEMGVIAVGTRRKLYTAIQKLRTAEFST</sequence>
<dbReference type="InterPro" id="IPR001660">
    <property type="entry name" value="SAM"/>
</dbReference>